<reference evidence="2 3" key="1">
    <citation type="submission" date="2018-02" db="EMBL/GenBank/DDBJ databases">
        <title>The genomes of Aspergillus section Nigri reveals drivers in fungal speciation.</title>
        <authorList>
            <consortium name="DOE Joint Genome Institute"/>
            <person name="Vesth T.C."/>
            <person name="Nybo J."/>
            <person name="Theobald S."/>
            <person name="Brandl J."/>
            <person name="Frisvad J.C."/>
            <person name="Nielsen K.F."/>
            <person name="Lyhne E.K."/>
            <person name="Kogle M.E."/>
            <person name="Kuo A."/>
            <person name="Riley R."/>
            <person name="Clum A."/>
            <person name="Nolan M."/>
            <person name="Lipzen A."/>
            <person name="Salamov A."/>
            <person name="Henrissat B."/>
            <person name="Wiebenga A."/>
            <person name="De vries R.P."/>
            <person name="Grigoriev I.V."/>
            <person name="Mortensen U.H."/>
            <person name="Andersen M.R."/>
            <person name="Baker S.E."/>
        </authorList>
    </citation>
    <scope>NUCLEOTIDE SEQUENCE [LARGE SCALE GENOMIC DNA]</scope>
    <source>
        <strain evidence="2 3">CBS 114.80</strain>
    </source>
</reference>
<name>A0A2V5HSH6_9EURO</name>
<gene>
    <name evidence="2" type="ORF">BP00DRAFT_431710</name>
</gene>
<protein>
    <submittedName>
        <fullName evidence="2">Uncharacterized protein</fullName>
    </submittedName>
</protein>
<dbReference type="Proteomes" id="UP000248817">
    <property type="component" value="Unassembled WGS sequence"/>
</dbReference>
<dbReference type="EMBL" id="KZ825701">
    <property type="protein sequence ID" value="PYI24974.1"/>
    <property type="molecule type" value="Genomic_DNA"/>
</dbReference>
<feature type="compositionally biased region" description="Basic residues" evidence="1">
    <location>
        <begin position="1"/>
        <end position="17"/>
    </location>
</feature>
<keyword evidence="3" id="KW-1185">Reference proteome</keyword>
<evidence type="ECO:0000256" key="1">
    <source>
        <dbReference type="SAM" id="MobiDB-lite"/>
    </source>
</evidence>
<sequence length="157" mass="18213">MKKHVCTNKKKLALKPHRREERRQIKKHGIFLSMERRELNNSLSFHGLPKLCPQTRSDPGSDYESVFNFHSRPNSPVPDKSAHNSPDREELLKKRTLDFHSDSEQKIETPKPKTRIERIETPKKRVVPTTLKTPTTPKTPHTTLVFISILTMIYPGV</sequence>
<accession>A0A2V5HSH6</accession>
<dbReference type="AlphaFoldDB" id="A0A2V5HSH6"/>
<feature type="compositionally biased region" description="Basic and acidic residues" evidence="1">
    <location>
        <begin position="80"/>
        <end position="115"/>
    </location>
</feature>
<feature type="region of interest" description="Disordered" evidence="1">
    <location>
        <begin position="1"/>
        <end position="28"/>
    </location>
</feature>
<organism evidence="2 3">
    <name type="scientific">Aspergillus indologenus CBS 114.80</name>
    <dbReference type="NCBI Taxonomy" id="1450541"/>
    <lineage>
        <taxon>Eukaryota</taxon>
        <taxon>Fungi</taxon>
        <taxon>Dikarya</taxon>
        <taxon>Ascomycota</taxon>
        <taxon>Pezizomycotina</taxon>
        <taxon>Eurotiomycetes</taxon>
        <taxon>Eurotiomycetidae</taxon>
        <taxon>Eurotiales</taxon>
        <taxon>Aspergillaceae</taxon>
        <taxon>Aspergillus</taxon>
        <taxon>Aspergillus subgen. Circumdati</taxon>
    </lineage>
</organism>
<proteinExistence type="predicted"/>
<evidence type="ECO:0000313" key="3">
    <source>
        <dbReference type="Proteomes" id="UP000248817"/>
    </source>
</evidence>
<evidence type="ECO:0000313" key="2">
    <source>
        <dbReference type="EMBL" id="PYI24974.1"/>
    </source>
</evidence>
<feature type="region of interest" description="Disordered" evidence="1">
    <location>
        <begin position="45"/>
        <end position="115"/>
    </location>
</feature>